<name>A0A0K0FM67_STRVS</name>
<protein>
    <submittedName>
        <fullName evidence="2">Acetyltransferase</fullName>
    </submittedName>
</protein>
<reference evidence="2" key="2">
    <citation type="submission" date="2015-08" db="UniProtKB">
        <authorList>
            <consortium name="WormBaseParasite"/>
        </authorList>
    </citation>
    <scope>IDENTIFICATION</scope>
</reference>
<organism evidence="1 2">
    <name type="scientific">Strongyloides venezuelensis</name>
    <name type="common">Threadworm</name>
    <dbReference type="NCBI Taxonomy" id="75913"/>
    <lineage>
        <taxon>Eukaryota</taxon>
        <taxon>Metazoa</taxon>
        <taxon>Ecdysozoa</taxon>
        <taxon>Nematoda</taxon>
        <taxon>Chromadorea</taxon>
        <taxon>Rhabditida</taxon>
        <taxon>Tylenchina</taxon>
        <taxon>Panagrolaimomorpha</taxon>
        <taxon>Strongyloidoidea</taxon>
        <taxon>Strongyloididae</taxon>
        <taxon>Strongyloides</taxon>
    </lineage>
</organism>
<evidence type="ECO:0000313" key="2">
    <source>
        <dbReference type="WBParaSite" id="SVE_1009400.1"/>
    </source>
</evidence>
<evidence type="ECO:0000313" key="1">
    <source>
        <dbReference type="Proteomes" id="UP000035680"/>
    </source>
</evidence>
<keyword evidence="1" id="KW-1185">Reference proteome</keyword>
<dbReference type="AlphaFoldDB" id="A0A0K0FM67"/>
<sequence length="74" mass="8788">MAISEIKMNIHKIKSLRIRNLPSGYFDFFKELDCFENVKAKYLEFEELKYIPLGIFSEWKNPKSDTLIFGSVCY</sequence>
<reference evidence="1" key="1">
    <citation type="submission" date="2014-07" db="EMBL/GenBank/DDBJ databases">
        <authorList>
            <person name="Martin A.A"/>
            <person name="De Silva N."/>
        </authorList>
    </citation>
    <scope>NUCLEOTIDE SEQUENCE</scope>
</reference>
<dbReference type="WBParaSite" id="SVE_1009400.1">
    <property type="protein sequence ID" value="SVE_1009400.1"/>
    <property type="gene ID" value="SVE_1009400"/>
</dbReference>
<proteinExistence type="predicted"/>
<dbReference type="Proteomes" id="UP000035680">
    <property type="component" value="Unassembled WGS sequence"/>
</dbReference>
<accession>A0A0K0FM67</accession>